<keyword evidence="1" id="KW-0597">Phosphoprotein</keyword>
<feature type="compositionally biased region" description="Polar residues" evidence="3">
    <location>
        <begin position="51"/>
        <end position="61"/>
    </location>
</feature>
<dbReference type="InterPro" id="IPR036890">
    <property type="entry name" value="HATPase_C_sf"/>
</dbReference>
<dbReference type="Pfam" id="PF02518">
    <property type="entry name" value="HATPase_c"/>
    <property type="match status" value="1"/>
</dbReference>
<reference evidence="5 6" key="1">
    <citation type="journal article" date="2015" name="BMC Genomics">
        <title>The genome of the truffle-parasite Tolypocladium ophioglossoides and the evolution of antifungal peptaibiotics.</title>
        <authorList>
            <person name="Quandt C.A."/>
            <person name="Bushley K.E."/>
            <person name="Spatafora J.W."/>
        </authorList>
    </citation>
    <scope>NUCLEOTIDE SEQUENCE [LARGE SCALE GENOMIC DNA]</scope>
    <source>
        <strain evidence="5 6">CBS 100239</strain>
    </source>
</reference>
<keyword evidence="5" id="KW-0808">Transferase</keyword>
<keyword evidence="5" id="KW-0418">Kinase</keyword>
<dbReference type="GO" id="GO:0000160">
    <property type="term" value="P:phosphorelay signal transduction system"/>
    <property type="evidence" value="ECO:0007669"/>
    <property type="project" value="UniProtKB-KW"/>
</dbReference>
<dbReference type="AlphaFoldDB" id="A0A0L0N4R1"/>
<feature type="region of interest" description="Disordered" evidence="3">
    <location>
        <begin position="1"/>
        <end position="63"/>
    </location>
</feature>
<dbReference type="PANTHER" id="PTHR45339:SF1">
    <property type="entry name" value="HYBRID SIGNAL TRANSDUCTION HISTIDINE KINASE J"/>
    <property type="match status" value="1"/>
</dbReference>
<dbReference type="Proteomes" id="UP000036947">
    <property type="component" value="Unassembled WGS sequence"/>
</dbReference>
<dbReference type="EMBL" id="LFRF01000021">
    <property type="protein sequence ID" value="KND89004.1"/>
    <property type="molecule type" value="Genomic_DNA"/>
</dbReference>
<dbReference type="SUPFAM" id="SSF55874">
    <property type="entry name" value="ATPase domain of HSP90 chaperone/DNA topoisomerase II/histidine kinase"/>
    <property type="match status" value="1"/>
</dbReference>
<dbReference type="PROSITE" id="PS50109">
    <property type="entry name" value="HIS_KIN"/>
    <property type="match status" value="1"/>
</dbReference>
<evidence type="ECO:0000313" key="5">
    <source>
        <dbReference type="EMBL" id="KND89004.1"/>
    </source>
</evidence>
<evidence type="ECO:0000256" key="1">
    <source>
        <dbReference type="ARBA" id="ARBA00022553"/>
    </source>
</evidence>
<keyword evidence="2" id="KW-0902">Two-component regulatory system</keyword>
<dbReference type="InterPro" id="IPR005467">
    <property type="entry name" value="His_kinase_dom"/>
</dbReference>
<evidence type="ECO:0000256" key="3">
    <source>
        <dbReference type="SAM" id="MobiDB-lite"/>
    </source>
</evidence>
<accession>A0A0L0N4R1</accession>
<comment type="caution">
    <text evidence="5">The sequence shown here is derived from an EMBL/GenBank/DDBJ whole genome shotgun (WGS) entry which is preliminary data.</text>
</comment>
<feature type="compositionally biased region" description="Polar residues" evidence="3">
    <location>
        <begin position="1"/>
        <end position="11"/>
    </location>
</feature>
<dbReference type="GO" id="GO:0004673">
    <property type="term" value="F:protein histidine kinase activity"/>
    <property type="evidence" value="ECO:0007669"/>
    <property type="project" value="TreeGrafter"/>
</dbReference>
<dbReference type="GO" id="GO:0071474">
    <property type="term" value="P:cellular hyperosmotic response"/>
    <property type="evidence" value="ECO:0007669"/>
    <property type="project" value="TreeGrafter"/>
</dbReference>
<keyword evidence="6" id="KW-1185">Reference proteome</keyword>
<dbReference type="SMART" id="SM00387">
    <property type="entry name" value="HATPase_c"/>
    <property type="match status" value="1"/>
</dbReference>
<dbReference type="OrthoDB" id="303614at2759"/>
<evidence type="ECO:0000256" key="2">
    <source>
        <dbReference type="ARBA" id="ARBA00023012"/>
    </source>
</evidence>
<protein>
    <submittedName>
        <fullName evidence="5">Histidine protein kinase NIK1</fullName>
    </submittedName>
</protein>
<gene>
    <name evidence="5" type="ORF">TOPH_06259</name>
</gene>
<evidence type="ECO:0000259" key="4">
    <source>
        <dbReference type="PROSITE" id="PS50109"/>
    </source>
</evidence>
<dbReference type="Gene3D" id="3.30.565.10">
    <property type="entry name" value="Histidine kinase-like ATPase, C-terminal domain"/>
    <property type="match status" value="1"/>
</dbReference>
<sequence length="210" mass="22649">MPSCSSRSNYNRAPPGCLTKTSYDPQEGGIEAPASQRGLPEGTSKDWRNGDLSSTPLNPSRQGEREIVRTYLKVDSSVPDHVIGDSSRFGQIILNLIGNAIKFTEHGQVGLTINEQADQAPVGPDEYACGIYTGIGIAEDKSNPIFDTFQQAGGSITRKFGGTGLGLSISKRLVNLMRGELWEHSEAIRDITTSLTSTSKQQIAVLCTVY</sequence>
<dbReference type="CDD" id="cd16922">
    <property type="entry name" value="HATPase_EvgS-ArcB-TorS-like"/>
    <property type="match status" value="1"/>
</dbReference>
<dbReference type="STRING" id="1163406.A0A0L0N4R1"/>
<feature type="domain" description="Histidine kinase" evidence="4">
    <location>
        <begin position="82"/>
        <end position="181"/>
    </location>
</feature>
<name>A0A0L0N4R1_TOLOC</name>
<organism evidence="5 6">
    <name type="scientific">Tolypocladium ophioglossoides (strain CBS 100239)</name>
    <name type="common">Snaketongue truffleclub</name>
    <name type="synonym">Elaphocordyceps ophioglossoides</name>
    <dbReference type="NCBI Taxonomy" id="1163406"/>
    <lineage>
        <taxon>Eukaryota</taxon>
        <taxon>Fungi</taxon>
        <taxon>Dikarya</taxon>
        <taxon>Ascomycota</taxon>
        <taxon>Pezizomycotina</taxon>
        <taxon>Sordariomycetes</taxon>
        <taxon>Hypocreomycetidae</taxon>
        <taxon>Hypocreales</taxon>
        <taxon>Ophiocordycipitaceae</taxon>
        <taxon>Tolypocladium</taxon>
    </lineage>
</organism>
<dbReference type="PRINTS" id="PR00344">
    <property type="entry name" value="BCTRLSENSOR"/>
</dbReference>
<dbReference type="InterPro" id="IPR004358">
    <property type="entry name" value="Sig_transdc_His_kin-like_C"/>
</dbReference>
<dbReference type="InterPro" id="IPR003594">
    <property type="entry name" value="HATPase_dom"/>
</dbReference>
<dbReference type="PANTHER" id="PTHR45339">
    <property type="entry name" value="HYBRID SIGNAL TRANSDUCTION HISTIDINE KINASE J"/>
    <property type="match status" value="1"/>
</dbReference>
<evidence type="ECO:0000313" key="6">
    <source>
        <dbReference type="Proteomes" id="UP000036947"/>
    </source>
</evidence>
<proteinExistence type="predicted"/>